<name>A0A9N9UK87_9HYPO</name>
<reference evidence="1 2" key="2">
    <citation type="submission" date="2021-10" db="EMBL/GenBank/DDBJ databases">
        <authorList>
            <person name="Piombo E."/>
        </authorList>
    </citation>
    <scope>NUCLEOTIDE SEQUENCE [LARGE SCALE GENOMIC DNA]</scope>
</reference>
<dbReference type="AlphaFoldDB" id="A0A9N9UK87"/>
<protein>
    <submittedName>
        <fullName evidence="1">Uncharacterized protein</fullName>
    </submittedName>
</protein>
<organism evidence="1 2">
    <name type="scientific">Clonostachys byssicola</name>
    <dbReference type="NCBI Taxonomy" id="160290"/>
    <lineage>
        <taxon>Eukaryota</taxon>
        <taxon>Fungi</taxon>
        <taxon>Dikarya</taxon>
        <taxon>Ascomycota</taxon>
        <taxon>Pezizomycotina</taxon>
        <taxon>Sordariomycetes</taxon>
        <taxon>Hypocreomycetidae</taxon>
        <taxon>Hypocreales</taxon>
        <taxon>Bionectriaceae</taxon>
        <taxon>Clonostachys</taxon>
    </lineage>
</organism>
<gene>
    <name evidence="1" type="ORF">CBYS24578_00006980</name>
</gene>
<evidence type="ECO:0000313" key="1">
    <source>
        <dbReference type="EMBL" id="CAG9990725.1"/>
    </source>
</evidence>
<reference evidence="2" key="1">
    <citation type="submission" date="2019-06" db="EMBL/GenBank/DDBJ databases">
        <authorList>
            <person name="Broberg M."/>
        </authorList>
    </citation>
    <scope>NUCLEOTIDE SEQUENCE [LARGE SCALE GENOMIC DNA]</scope>
</reference>
<comment type="caution">
    <text evidence="1">The sequence shown here is derived from an EMBL/GenBank/DDBJ whole genome shotgun (WGS) entry which is preliminary data.</text>
</comment>
<proteinExistence type="predicted"/>
<sequence>MDNMETQPESHGKIAISSLVGLVQMRDSGDDWTGMTSWHERRKRQNRLSQRAHTEATKRFLQATKAPLNDFVRVALEPALGKAQLKEWEENGTEGTIPSRRSLRVHRASVGEQDFGIARILLAARRHIWLQNYCDPAPFT</sequence>
<dbReference type="Proteomes" id="UP000754883">
    <property type="component" value="Unassembled WGS sequence"/>
</dbReference>
<accession>A0A9N9UK87</accession>
<evidence type="ECO:0000313" key="2">
    <source>
        <dbReference type="Proteomes" id="UP000754883"/>
    </source>
</evidence>
<dbReference type="EMBL" id="CABFNO020001476">
    <property type="protein sequence ID" value="CAG9990725.1"/>
    <property type="molecule type" value="Genomic_DNA"/>
</dbReference>
<keyword evidence="2" id="KW-1185">Reference proteome</keyword>